<dbReference type="AlphaFoldDB" id="A0A160T6P6"/>
<keyword evidence="2" id="KW-0560">Oxidoreductase</keyword>
<dbReference type="SUPFAM" id="SSF54593">
    <property type="entry name" value="Glyoxalase/Bleomycin resistance protein/Dihydroxybiphenyl dioxygenase"/>
    <property type="match status" value="2"/>
</dbReference>
<dbReference type="OrthoDB" id="9792626at2"/>
<name>A0A160T6P6_9CHLR</name>
<evidence type="ECO:0000313" key="3">
    <source>
        <dbReference type="Proteomes" id="UP000215027"/>
    </source>
</evidence>
<dbReference type="Gene3D" id="3.10.180.10">
    <property type="entry name" value="2,3-Dihydroxybiphenyl 1,2-Dioxygenase, domain 1"/>
    <property type="match status" value="2"/>
</dbReference>
<dbReference type="PANTHER" id="PTHR43279:SF1">
    <property type="entry name" value="CATECHOL-2,3-DIOXYGENASE"/>
    <property type="match status" value="1"/>
</dbReference>
<protein>
    <submittedName>
        <fullName evidence="2">Catechol-2,3-dioxygenase</fullName>
        <ecNumber evidence="2">1.13.11.2</ecNumber>
    </submittedName>
</protein>
<feature type="domain" description="VOC" evidence="1">
    <location>
        <begin position="10"/>
        <end position="125"/>
    </location>
</feature>
<evidence type="ECO:0000259" key="1">
    <source>
        <dbReference type="PROSITE" id="PS51819"/>
    </source>
</evidence>
<evidence type="ECO:0000313" key="2">
    <source>
        <dbReference type="EMBL" id="CUS06091.1"/>
    </source>
</evidence>
<sequence length="284" mass="30943">MDMITMPPPHIGRVALAVTDLDRSIRYYEDVIGLTLLARDGDTAHLGAGDVGFLWLTGQPGARPVQRATGLYHFAILVPSRRDLARTLHHLLAIDGALGGWADHLVSEALYLTDPDGHGIEIYRDRPRAEWPYLGQQLRMASDPLDARGILAELNGPPDSHVMAPGTFVGHVHLQVATIAATEQFYIGLLGLDRVLRFGPSATFLSYNGYHHHLGANTWTGENLPPAPADAARLLWYELVLPDAAAVSAIAERLDAANYLFEQDASGLWVVDPSGIRVLLTADR</sequence>
<dbReference type="Pfam" id="PF00903">
    <property type="entry name" value="Glyoxalase"/>
    <property type="match status" value="1"/>
</dbReference>
<accession>A0A160T6P6</accession>
<keyword evidence="3" id="KW-1185">Reference proteome</keyword>
<dbReference type="EC" id="1.13.11.2" evidence="2"/>
<dbReference type="CDD" id="cd16359">
    <property type="entry name" value="VOC_BsCatE_like_C"/>
    <property type="match status" value="1"/>
</dbReference>
<organism evidence="2 3">
    <name type="scientific">Candidatus Promineifilum breve</name>
    <dbReference type="NCBI Taxonomy" id="1806508"/>
    <lineage>
        <taxon>Bacteria</taxon>
        <taxon>Bacillati</taxon>
        <taxon>Chloroflexota</taxon>
        <taxon>Ardenticatenia</taxon>
        <taxon>Candidatus Promineifilales</taxon>
        <taxon>Candidatus Promineifilaceae</taxon>
        <taxon>Candidatus Promineifilum</taxon>
    </lineage>
</organism>
<dbReference type="Proteomes" id="UP000215027">
    <property type="component" value="Chromosome II"/>
</dbReference>
<dbReference type="InterPro" id="IPR029068">
    <property type="entry name" value="Glyas_Bleomycin-R_OHBP_Dase"/>
</dbReference>
<dbReference type="EMBL" id="LN890656">
    <property type="protein sequence ID" value="CUS06091.1"/>
    <property type="molecule type" value="Genomic_DNA"/>
</dbReference>
<proteinExistence type="predicted"/>
<reference evidence="2" key="1">
    <citation type="submission" date="2016-01" db="EMBL/GenBank/DDBJ databases">
        <authorList>
            <person name="Mcilroy J.S."/>
            <person name="Karst M S."/>
            <person name="Albertsen M."/>
        </authorList>
    </citation>
    <scope>NUCLEOTIDE SEQUENCE</scope>
    <source>
        <strain evidence="2">Cfx-K</strain>
    </source>
</reference>
<dbReference type="InterPro" id="IPR004360">
    <property type="entry name" value="Glyas_Fos-R_dOase_dom"/>
</dbReference>
<dbReference type="PROSITE" id="PS51819">
    <property type="entry name" value="VOC"/>
    <property type="match status" value="1"/>
</dbReference>
<dbReference type="PANTHER" id="PTHR43279">
    <property type="entry name" value="CATECHOL-2,3-DIOXYGENASE"/>
    <property type="match status" value="1"/>
</dbReference>
<dbReference type="InterPro" id="IPR037523">
    <property type="entry name" value="VOC_core"/>
</dbReference>
<dbReference type="KEGG" id="pbf:CFX0092_B0557"/>
<dbReference type="GO" id="GO:0018577">
    <property type="term" value="F:catechol 2,3-dioxygenase activity"/>
    <property type="evidence" value="ECO:0007669"/>
    <property type="project" value="UniProtKB-EC"/>
</dbReference>
<gene>
    <name evidence="2" type="primary">catE</name>
    <name evidence="2" type="ORF">CFX0092_B0557</name>
</gene>